<accession>A0ABN2H7K1</accession>
<dbReference type="EMBL" id="BAAANY010000011">
    <property type="protein sequence ID" value="GAA1683219.1"/>
    <property type="molecule type" value="Genomic_DNA"/>
</dbReference>
<evidence type="ECO:0000313" key="4">
    <source>
        <dbReference type="EMBL" id="GAA1683219.1"/>
    </source>
</evidence>
<dbReference type="InterPro" id="IPR032466">
    <property type="entry name" value="Metal_Hydrolase"/>
</dbReference>
<reference evidence="4 5" key="1">
    <citation type="journal article" date="2019" name="Int. J. Syst. Evol. Microbiol.">
        <title>The Global Catalogue of Microorganisms (GCM) 10K type strain sequencing project: providing services to taxonomists for standard genome sequencing and annotation.</title>
        <authorList>
            <consortium name="The Broad Institute Genomics Platform"/>
            <consortium name="The Broad Institute Genome Sequencing Center for Infectious Disease"/>
            <person name="Wu L."/>
            <person name="Ma J."/>
        </authorList>
    </citation>
    <scope>NUCLEOTIDE SEQUENCE [LARGE SCALE GENOMIC DNA]</scope>
    <source>
        <strain evidence="4 5">JCM 14718</strain>
    </source>
</reference>
<dbReference type="PIRSF" id="PIRSF016839">
    <property type="entry name" value="PhP"/>
    <property type="match status" value="1"/>
</dbReference>
<keyword evidence="1" id="KW-0479">Metal-binding</keyword>
<dbReference type="Gene3D" id="3.20.20.140">
    <property type="entry name" value="Metal-dependent hydrolases"/>
    <property type="match status" value="1"/>
</dbReference>
<evidence type="ECO:0000256" key="3">
    <source>
        <dbReference type="PROSITE-ProRule" id="PRU00679"/>
    </source>
</evidence>
<comment type="similarity">
    <text evidence="3">Belongs to the metallo-dependent hydrolases superfamily. Phosphotriesterase family.</text>
</comment>
<dbReference type="InterPro" id="IPR001559">
    <property type="entry name" value="Phosphotriesterase"/>
</dbReference>
<comment type="caution">
    <text evidence="4">The sequence shown here is derived from an EMBL/GenBank/DDBJ whole genome shotgun (WGS) entry which is preliminary data.</text>
</comment>
<name>A0ABN2H7K1_9ACTN</name>
<proteinExistence type="inferred from homology"/>
<keyword evidence="2" id="KW-0378">Hydrolase</keyword>
<dbReference type="Proteomes" id="UP001500618">
    <property type="component" value="Unassembled WGS sequence"/>
</dbReference>
<evidence type="ECO:0000313" key="5">
    <source>
        <dbReference type="Proteomes" id="UP001500618"/>
    </source>
</evidence>
<gene>
    <name evidence="4" type="ORF">GCM10009765_35540</name>
</gene>
<feature type="modified residue" description="N6-carboxylysine" evidence="3">
    <location>
        <position position="147"/>
    </location>
</feature>
<dbReference type="PANTHER" id="PTHR10819">
    <property type="entry name" value="PHOSPHOTRIESTERASE-RELATED"/>
    <property type="match status" value="1"/>
</dbReference>
<dbReference type="Pfam" id="PF02126">
    <property type="entry name" value="PTE"/>
    <property type="match status" value="1"/>
</dbReference>
<dbReference type="PANTHER" id="PTHR10819:SF3">
    <property type="entry name" value="PHOSPHOTRIESTERASE-RELATED PROTEIN"/>
    <property type="match status" value="1"/>
</dbReference>
<sequence length="316" mass="34133">MSRVRTVMGDVDTDQLGVMFAHEHLLMTGGWPVLHEPDYRLDDLPAAATELRAAAAHGLSAVVEMTPLGFGRSPRGLAQLARETGVAIIATTGFHKVEYYDDLHWLHRYSADQISRLLIEEITVGMDEYGLVGPYADRTDARAGVIKIGTRYHRLGRSIGKLIEAVGMAHQETGAPVATHNDKGTCGHEVLDALVAAGVQERHVVLGHIDHNADPGLLAELAARGAYLAFDRPGRIKYAPDSDSVALLVAVAERGGADRLLLGCDLARRSYWRSLGGGPGLDYLLRVFAPRMRAEGHADLVDAALTVNPARAFALR</sequence>
<keyword evidence="5" id="KW-1185">Reference proteome</keyword>
<dbReference type="SUPFAM" id="SSF51556">
    <property type="entry name" value="Metallo-dependent hydrolases"/>
    <property type="match status" value="1"/>
</dbReference>
<evidence type="ECO:0000256" key="1">
    <source>
        <dbReference type="ARBA" id="ARBA00022723"/>
    </source>
</evidence>
<dbReference type="PROSITE" id="PS51347">
    <property type="entry name" value="PHOSPHOTRIESTERASE_2"/>
    <property type="match status" value="1"/>
</dbReference>
<dbReference type="RefSeq" id="WP_344311357.1">
    <property type="nucleotide sequence ID" value="NZ_BAAANY010000011.1"/>
</dbReference>
<evidence type="ECO:0000256" key="2">
    <source>
        <dbReference type="ARBA" id="ARBA00022801"/>
    </source>
</evidence>
<protein>
    <submittedName>
        <fullName evidence="4">Phosphotriesterase-related protein</fullName>
    </submittedName>
</protein>
<organism evidence="4 5">
    <name type="scientific">Fodinicola feengrottensis</name>
    <dbReference type="NCBI Taxonomy" id="435914"/>
    <lineage>
        <taxon>Bacteria</taxon>
        <taxon>Bacillati</taxon>
        <taxon>Actinomycetota</taxon>
        <taxon>Actinomycetes</taxon>
        <taxon>Mycobacteriales</taxon>
        <taxon>Fodinicola</taxon>
    </lineage>
</organism>